<dbReference type="CDD" id="cd03801">
    <property type="entry name" value="GT4_PimA-like"/>
    <property type="match status" value="1"/>
</dbReference>
<dbReference type="InterPro" id="IPR001296">
    <property type="entry name" value="Glyco_trans_1"/>
</dbReference>
<evidence type="ECO:0000313" key="4">
    <source>
        <dbReference type="Proteomes" id="UP000051727"/>
    </source>
</evidence>
<keyword evidence="3" id="KW-0808">Transferase</keyword>
<evidence type="ECO:0000313" key="3">
    <source>
        <dbReference type="EMBL" id="KRN27125.1"/>
    </source>
</evidence>
<dbReference type="PATRIC" id="fig|1618.3.peg.1188"/>
<dbReference type="OrthoDB" id="9802525at2"/>
<dbReference type="RefSeq" id="WP_056992071.1">
    <property type="nucleotide sequence ID" value="NZ_JQAR01000026.1"/>
</dbReference>
<organism evidence="3 4">
    <name type="scientific">Liquorilactobacillus mali</name>
    <dbReference type="NCBI Taxonomy" id="1618"/>
    <lineage>
        <taxon>Bacteria</taxon>
        <taxon>Bacillati</taxon>
        <taxon>Bacillota</taxon>
        <taxon>Bacilli</taxon>
        <taxon>Lactobacillales</taxon>
        <taxon>Lactobacillaceae</taxon>
        <taxon>Liquorilactobacillus</taxon>
    </lineage>
</organism>
<dbReference type="PANTHER" id="PTHR45947">
    <property type="entry name" value="SULFOQUINOVOSYL TRANSFERASE SQD2"/>
    <property type="match status" value="1"/>
</dbReference>
<dbReference type="Gene3D" id="3.40.50.2000">
    <property type="entry name" value="Glycogen Phosphorylase B"/>
    <property type="match status" value="2"/>
</dbReference>
<gene>
    <name evidence="3" type="ORF">IV36_GL001177</name>
</gene>
<proteinExistence type="predicted"/>
<feature type="domain" description="Glycosyl transferase family 1" evidence="1">
    <location>
        <begin position="151"/>
        <end position="312"/>
    </location>
</feature>
<comment type="caution">
    <text evidence="3">The sequence shown here is derived from an EMBL/GenBank/DDBJ whole genome shotgun (WGS) entry which is preliminary data.</text>
</comment>
<protein>
    <submittedName>
        <fullName evidence="3">Glycosyltransferase</fullName>
    </submittedName>
</protein>
<dbReference type="AlphaFoldDB" id="A0A0R2FLA9"/>
<dbReference type="PANTHER" id="PTHR45947:SF3">
    <property type="entry name" value="SULFOQUINOVOSYL TRANSFERASE SQD2"/>
    <property type="match status" value="1"/>
</dbReference>
<name>A0A0R2FLA9_9LACO</name>
<dbReference type="SUPFAM" id="SSF53756">
    <property type="entry name" value="UDP-Glycosyltransferase/glycogen phosphorylase"/>
    <property type="match status" value="1"/>
</dbReference>
<accession>A0A0R2FLA9</accession>
<dbReference type="Proteomes" id="UP000051727">
    <property type="component" value="Unassembled WGS sequence"/>
</dbReference>
<dbReference type="InterPro" id="IPR050194">
    <property type="entry name" value="Glycosyltransferase_grp1"/>
</dbReference>
<evidence type="ECO:0000259" key="2">
    <source>
        <dbReference type="Pfam" id="PF13439"/>
    </source>
</evidence>
<dbReference type="Pfam" id="PF00534">
    <property type="entry name" value="Glycos_transf_1"/>
    <property type="match status" value="1"/>
</dbReference>
<dbReference type="GO" id="GO:0016757">
    <property type="term" value="F:glycosyltransferase activity"/>
    <property type="evidence" value="ECO:0007669"/>
    <property type="project" value="InterPro"/>
</dbReference>
<evidence type="ECO:0000259" key="1">
    <source>
        <dbReference type="Pfam" id="PF00534"/>
    </source>
</evidence>
<feature type="domain" description="Glycosyltransferase subfamily 4-like N-terminal" evidence="2">
    <location>
        <begin position="44"/>
        <end position="141"/>
    </location>
</feature>
<reference evidence="3 4" key="1">
    <citation type="journal article" date="2015" name="Genome Announc.">
        <title>Expanding the biotechnology potential of lactobacilli through comparative genomics of 213 strains and associated genera.</title>
        <authorList>
            <person name="Sun Z."/>
            <person name="Harris H.M."/>
            <person name="McCann A."/>
            <person name="Guo C."/>
            <person name="Argimon S."/>
            <person name="Zhang W."/>
            <person name="Yang X."/>
            <person name="Jeffery I.B."/>
            <person name="Cooney J.C."/>
            <person name="Kagawa T.F."/>
            <person name="Liu W."/>
            <person name="Song Y."/>
            <person name="Salvetti E."/>
            <person name="Wrobel A."/>
            <person name="Rasinkangas P."/>
            <person name="Parkhill J."/>
            <person name="Rea M.C."/>
            <person name="O'Sullivan O."/>
            <person name="Ritari J."/>
            <person name="Douillard F.P."/>
            <person name="Paul Ross R."/>
            <person name="Yang R."/>
            <person name="Briner A.E."/>
            <person name="Felis G.E."/>
            <person name="de Vos W.M."/>
            <person name="Barrangou R."/>
            <person name="Klaenhammer T.R."/>
            <person name="Caufield P.W."/>
            <person name="Cui Y."/>
            <person name="Zhang H."/>
            <person name="O'Toole P.W."/>
        </authorList>
    </citation>
    <scope>NUCLEOTIDE SEQUENCE [LARGE SCALE GENOMIC DNA]</scope>
    <source>
        <strain evidence="3 4">ATCC 27304</strain>
    </source>
</reference>
<dbReference type="InterPro" id="IPR028098">
    <property type="entry name" value="Glyco_trans_4-like_N"/>
</dbReference>
<dbReference type="STRING" id="1618.IV36_GL001177"/>
<dbReference type="Pfam" id="PF13439">
    <property type="entry name" value="Glyco_transf_4"/>
    <property type="match status" value="1"/>
</dbReference>
<sequence>MLKIQMFSSATKVKGQGVGSAYTELIGLLRKKLSGKIEISINKFSRSDISHYHTIDPLFFLSTFLPGRGRKIGYVHFLPETLEGSLKLPWIIKKIVYHYVIAFYRRMDQLVVVNPIFIKELEKYGVSKDKITYIPNFVSHDDFFQKSTDEKEKIREELGIGRNKFVVLGVGQVQERKGVPDFIELAKKLPEFQFVWVGGFSFGKITDGYDELKKVVDNPPDNLIFSGIVDRVQMNDYYNAADVFLLPSYNELFPMSILEAFSTGIPVVLRSLELYEAILKGYYLDGKNVAEFETILRNLANTPELINEMSKKSLDASNYYSEDNLAKIWYDFYRRQTEMV</sequence>
<dbReference type="EMBL" id="JQAR01000026">
    <property type="protein sequence ID" value="KRN27125.1"/>
    <property type="molecule type" value="Genomic_DNA"/>
</dbReference>